<evidence type="ECO:0000313" key="2">
    <source>
        <dbReference type="Proteomes" id="UP000320338"/>
    </source>
</evidence>
<dbReference type="Proteomes" id="UP000320338">
    <property type="component" value="Unassembled WGS sequence"/>
</dbReference>
<gene>
    <name evidence="1" type="ORF">PHY01_38740</name>
</gene>
<dbReference type="RefSeq" id="WP_141280390.1">
    <property type="nucleotide sequence ID" value="NZ_BAAARZ010000042.1"/>
</dbReference>
<proteinExistence type="predicted"/>
<dbReference type="AlphaFoldDB" id="A0A4Y3WTG1"/>
<keyword evidence="2" id="KW-1185">Reference proteome</keyword>
<name>A0A4Y3WTG1_9PSEU</name>
<dbReference type="EMBL" id="BJNG01000035">
    <property type="protein sequence ID" value="GEC21591.1"/>
    <property type="molecule type" value="Genomic_DNA"/>
</dbReference>
<evidence type="ECO:0000313" key="1">
    <source>
        <dbReference type="EMBL" id="GEC21591.1"/>
    </source>
</evidence>
<dbReference type="OrthoDB" id="1550386at2"/>
<comment type="caution">
    <text evidence="1">The sequence shown here is derived from an EMBL/GenBank/DDBJ whole genome shotgun (WGS) entry which is preliminary data.</text>
</comment>
<sequence length="63" mass="6473">MHAGRAMVVRLDLEGFFGHVSGARVAGLLRTAGYPEAVAAALAGLLVTSTPAARYGRYAGART</sequence>
<protein>
    <recommendedName>
        <fullName evidence="3">Reverse transcriptase domain-containing protein</fullName>
    </recommendedName>
</protein>
<evidence type="ECO:0008006" key="3">
    <source>
        <dbReference type="Google" id="ProtNLM"/>
    </source>
</evidence>
<accession>A0A4Y3WTG1</accession>
<organism evidence="1 2">
    <name type="scientific">Pseudonocardia hydrocarbonoxydans</name>
    <dbReference type="NCBI Taxonomy" id="76726"/>
    <lineage>
        <taxon>Bacteria</taxon>
        <taxon>Bacillati</taxon>
        <taxon>Actinomycetota</taxon>
        <taxon>Actinomycetes</taxon>
        <taxon>Pseudonocardiales</taxon>
        <taxon>Pseudonocardiaceae</taxon>
        <taxon>Pseudonocardia</taxon>
    </lineage>
</organism>
<reference evidence="1 2" key="1">
    <citation type="submission" date="2019-06" db="EMBL/GenBank/DDBJ databases">
        <title>Whole genome shotgun sequence of Pseudonocardia hydrocarbonoxydans NBRC 14498.</title>
        <authorList>
            <person name="Hosoyama A."/>
            <person name="Uohara A."/>
            <person name="Ohji S."/>
            <person name="Ichikawa N."/>
        </authorList>
    </citation>
    <scope>NUCLEOTIDE SEQUENCE [LARGE SCALE GENOMIC DNA]</scope>
    <source>
        <strain evidence="1 2">NBRC 14498</strain>
    </source>
</reference>